<dbReference type="GeneID" id="63842212"/>
<accession>A0A9P4YDJ1</accession>
<name>A0A9P4YDJ1_CRYP1</name>
<evidence type="ECO:0000313" key="1">
    <source>
        <dbReference type="EMBL" id="KAF3771373.1"/>
    </source>
</evidence>
<reference evidence="1" key="1">
    <citation type="journal article" date="2020" name="Phytopathology">
        <title>Genome sequence of the chestnut blight fungus Cryphonectria parasitica EP155: A fundamental resource for an archetypical invasive plant pathogen.</title>
        <authorList>
            <person name="Crouch J.A."/>
            <person name="Dawe A."/>
            <person name="Aerts A."/>
            <person name="Barry K."/>
            <person name="Churchill A.C.L."/>
            <person name="Grimwood J."/>
            <person name="Hillman B."/>
            <person name="Milgroom M.G."/>
            <person name="Pangilinan J."/>
            <person name="Smith M."/>
            <person name="Salamov A."/>
            <person name="Schmutz J."/>
            <person name="Yadav J."/>
            <person name="Grigoriev I.V."/>
            <person name="Nuss D."/>
        </authorList>
    </citation>
    <scope>NUCLEOTIDE SEQUENCE</scope>
    <source>
        <strain evidence="1">EP155</strain>
    </source>
</reference>
<evidence type="ECO:0000313" key="2">
    <source>
        <dbReference type="Proteomes" id="UP000803844"/>
    </source>
</evidence>
<dbReference type="EMBL" id="MU032344">
    <property type="protein sequence ID" value="KAF3771373.1"/>
    <property type="molecule type" value="Genomic_DNA"/>
</dbReference>
<proteinExistence type="predicted"/>
<keyword evidence="2" id="KW-1185">Reference proteome</keyword>
<dbReference type="RefSeq" id="XP_040782334.1">
    <property type="nucleotide sequence ID" value="XM_040925083.1"/>
</dbReference>
<protein>
    <recommendedName>
        <fullName evidence="3">F-box domain-containing protein</fullName>
    </recommendedName>
</protein>
<dbReference type="OrthoDB" id="2099276at2759"/>
<dbReference type="Proteomes" id="UP000803844">
    <property type="component" value="Unassembled WGS sequence"/>
</dbReference>
<dbReference type="AlphaFoldDB" id="A0A9P4YDJ1"/>
<evidence type="ECO:0008006" key="3">
    <source>
        <dbReference type="Google" id="ProtNLM"/>
    </source>
</evidence>
<sequence>MGYPKSRRSHSSSLFSFRDLPDELQLMVLRHTGLRAPYHLWTERLDPAITTTEHPDRSISTQCVYNVGVTEKGGCVMCCTGAHAHSASNPACRCWTLSLAPLQVDRKMRRMAETILYQENTWVLDLRAFVDLRLNNSNDQFPPCYDGLLQLAKHLQIRVSTGDMDEDAYEPGNRWHTLATLSLPMLHPRHSKFALGGANESASPYITSNGWLGHYTFAKRAQRCAVLVGFRPKDVFVRVLRRHHCIGAGSTWWDLQTKHESPVCDQRDFWPQERDIERMIMHNPVYDSKARGKARAFMSLLKISPGRRMTWESH</sequence>
<comment type="caution">
    <text evidence="1">The sequence shown here is derived from an EMBL/GenBank/DDBJ whole genome shotgun (WGS) entry which is preliminary data.</text>
</comment>
<gene>
    <name evidence="1" type="ORF">M406DRAFT_67681</name>
</gene>
<organism evidence="1 2">
    <name type="scientific">Cryphonectria parasitica (strain ATCC 38755 / EP155)</name>
    <dbReference type="NCBI Taxonomy" id="660469"/>
    <lineage>
        <taxon>Eukaryota</taxon>
        <taxon>Fungi</taxon>
        <taxon>Dikarya</taxon>
        <taxon>Ascomycota</taxon>
        <taxon>Pezizomycotina</taxon>
        <taxon>Sordariomycetes</taxon>
        <taxon>Sordariomycetidae</taxon>
        <taxon>Diaporthales</taxon>
        <taxon>Cryphonectriaceae</taxon>
        <taxon>Cryphonectria-Endothia species complex</taxon>
        <taxon>Cryphonectria</taxon>
    </lineage>
</organism>